<dbReference type="KEGG" id="sox:TM7x_02415"/>
<dbReference type="PRINTS" id="PR00990">
    <property type="entry name" value="RIBOKINASE"/>
</dbReference>
<dbReference type="SUPFAM" id="SSF53613">
    <property type="entry name" value="Ribokinase-like"/>
    <property type="match status" value="1"/>
</dbReference>
<evidence type="ECO:0000256" key="1">
    <source>
        <dbReference type="ARBA" id="ARBA00010688"/>
    </source>
</evidence>
<proteinExistence type="inferred from homology"/>
<dbReference type="Pfam" id="PF00294">
    <property type="entry name" value="PfkB"/>
    <property type="match status" value="1"/>
</dbReference>
<evidence type="ECO:0000259" key="4">
    <source>
        <dbReference type="Pfam" id="PF00294"/>
    </source>
</evidence>
<evidence type="ECO:0000256" key="2">
    <source>
        <dbReference type="ARBA" id="ARBA00022679"/>
    </source>
</evidence>
<dbReference type="InterPro" id="IPR029056">
    <property type="entry name" value="Ribokinase-like"/>
</dbReference>
<gene>
    <name evidence="5" type="ORF">TM7x_02415</name>
</gene>
<keyword evidence="2" id="KW-0808">Transferase</keyword>
<evidence type="ECO:0000313" key="6">
    <source>
        <dbReference type="Proteomes" id="UP000030902"/>
    </source>
</evidence>
<feature type="domain" description="Carbohydrate kinase PfkB" evidence="4">
    <location>
        <begin position="42"/>
        <end position="301"/>
    </location>
</feature>
<evidence type="ECO:0000256" key="3">
    <source>
        <dbReference type="ARBA" id="ARBA00022777"/>
    </source>
</evidence>
<dbReference type="PANTHER" id="PTHR43320">
    <property type="entry name" value="SUGAR KINASE"/>
    <property type="match status" value="1"/>
</dbReference>
<reference evidence="5 6" key="1">
    <citation type="journal article" date="2015" name="Proc. Natl. Acad. Sci. U.S.A.">
        <title>Cultivation of a human-associated TM7 phylotype reveals a reduced genome and epibiotic parasitic lifestyle.</title>
        <authorList>
            <person name="He X."/>
            <person name="McLean J.S."/>
            <person name="Edlund A."/>
            <person name="Yooseph S."/>
            <person name="Hall A.P."/>
            <person name="Liu S.Y."/>
            <person name="Dorrestein P.C."/>
            <person name="Esquenazi E."/>
            <person name="Hunter R.C."/>
            <person name="Cheng G."/>
            <person name="Nelson K.E."/>
            <person name="Lux R."/>
            <person name="Shi W."/>
        </authorList>
    </citation>
    <scope>NUCLEOTIDE SEQUENCE [LARGE SCALE GENOMIC DNA]</scope>
    <source>
        <strain evidence="5 6">TM7x</strain>
    </source>
</reference>
<dbReference type="InterPro" id="IPR002139">
    <property type="entry name" value="Ribo/fructo_kinase"/>
</dbReference>
<keyword evidence="3" id="KW-0418">Kinase</keyword>
<name>A0A6S4GSE9_9BACT</name>
<dbReference type="Gene3D" id="3.40.1190.20">
    <property type="match status" value="1"/>
</dbReference>
<dbReference type="PANTHER" id="PTHR43320:SF3">
    <property type="entry name" value="CARBOHYDRATE KINASE PFKB DOMAIN-CONTAINING PROTEIN"/>
    <property type="match status" value="1"/>
</dbReference>
<dbReference type="GO" id="GO:0016301">
    <property type="term" value="F:kinase activity"/>
    <property type="evidence" value="ECO:0007669"/>
    <property type="project" value="UniProtKB-KW"/>
</dbReference>
<keyword evidence="6" id="KW-1185">Reference proteome</keyword>
<evidence type="ECO:0000313" key="5">
    <source>
        <dbReference type="EMBL" id="AJA06850.1"/>
    </source>
</evidence>
<dbReference type="InterPro" id="IPR011611">
    <property type="entry name" value="PfkB_dom"/>
</dbReference>
<dbReference type="InterPro" id="IPR052700">
    <property type="entry name" value="Carb_kinase_PfkB-like"/>
</dbReference>
<comment type="similarity">
    <text evidence="1">Belongs to the carbohydrate kinase PfkB family.</text>
</comment>
<dbReference type="RefSeq" id="WP_039327557.1">
    <property type="nucleotide sequence ID" value="NZ_CP007496.1"/>
</dbReference>
<accession>A0A6S4GSE9</accession>
<dbReference type="EMBL" id="CP007496">
    <property type="protein sequence ID" value="AJA06850.1"/>
    <property type="molecule type" value="Genomic_DNA"/>
</dbReference>
<organism evidence="5 6">
    <name type="scientific">Candidatus Nanosynbacter lyticus</name>
    <dbReference type="NCBI Taxonomy" id="2093824"/>
    <lineage>
        <taxon>Bacteria</taxon>
        <taxon>Candidatus Saccharimonadota</taxon>
        <taxon>Candidatus Saccharimonadia</taxon>
        <taxon>Candidatus Nanosynbacterales</taxon>
        <taxon>Candidatus Nanosynbacteraceae</taxon>
        <taxon>Candidatus Nanosynbacter</taxon>
    </lineage>
</organism>
<dbReference type="Proteomes" id="UP000030902">
    <property type="component" value="Chromosome"/>
</dbReference>
<protein>
    <recommendedName>
        <fullName evidence="4">Carbohydrate kinase PfkB domain-containing protein</fullName>
    </recommendedName>
</protein>
<sequence>MAKIITVGAAIQDVFLSQSDALTPVCESPEHCFARLDLGAKADVNQIHFATGGGATNAAVTFARQGHYVSFMGAIGHDPAGQAVLADLDKENIDTHLVRYSPKYSTGYSVLLLASNGERTILTYRGASTHYHEADFDLSDEDADWLYVSTLAGNMPMLHKLFHQAKRRDMKICFNPGKKELAQKDKLLGLLSDVDVLTLNKEEMQQLVSGDDLETLVRRGLNLVPVVLVTDGVNGSMASDGKTIVRALMYDDSPSIDRTGAGDAFASGFLSEWARSGNLKNSVIMGSANASSVVMKIGAKAGILYSGTPLHTMPIQEREL</sequence>
<dbReference type="AlphaFoldDB" id="A0A6S4GSE9"/>